<reference evidence="2" key="1">
    <citation type="journal article" date="2023" name="Genome Biol. Evol.">
        <title>First Whole Genome Sequence and Flow Cytometry Genome Size Data for the Lichen-Forming Fungus Ramalina farinacea (Ascomycota).</title>
        <authorList>
            <person name="Llewellyn T."/>
            <person name="Mian S."/>
            <person name="Hill R."/>
            <person name="Leitch I.J."/>
            <person name="Gaya E."/>
        </authorList>
    </citation>
    <scope>NUCLEOTIDE SEQUENCE</scope>
    <source>
        <strain evidence="2">LIQ254RAFAR</strain>
    </source>
</reference>
<feature type="region of interest" description="Disordered" evidence="1">
    <location>
        <begin position="150"/>
        <end position="176"/>
    </location>
</feature>
<comment type="caution">
    <text evidence="2">The sequence shown here is derived from an EMBL/GenBank/DDBJ whole genome shotgun (WGS) entry which is preliminary data.</text>
</comment>
<protein>
    <submittedName>
        <fullName evidence="2">Uncharacterized protein</fullName>
    </submittedName>
</protein>
<dbReference type="EMBL" id="JAPUFD010000014">
    <property type="protein sequence ID" value="MDI1491412.1"/>
    <property type="molecule type" value="Genomic_DNA"/>
</dbReference>
<accession>A0AA43QRX6</accession>
<evidence type="ECO:0000313" key="2">
    <source>
        <dbReference type="EMBL" id="MDI1491412.1"/>
    </source>
</evidence>
<feature type="region of interest" description="Disordered" evidence="1">
    <location>
        <begin position="1"/>
        <end position="46"/>
    </location>
</feature>
<feature type="compositionally biased region" description="Polar residues" evidence="1">
    <location>
        <begin position="28"/>
        <end position="44"/>
    </location>
</feature>
<evidence type="ECO:0000256" key="1">
    <source>
        <dbReference type="SAM" id="MobiDB-lite"/>
    </source>
</evidence>
<gene>
    <name evidence="2" type="ORF">OHK93_002621</name>
</gene>
<name>A0AA43QRX6_9LECA</name>
<sequence>MDRQAYTKSCSPPNDNQAPMESEHGTTPVVQNRDTQSSPTSPSVDNEPLISLEWSLNPSAHSSSNETAPVLSLFLTLHARIPITIYNEHLDPSRLLSEGRFSIFDLTTETEVPQAKSRFCDFEPPSKVHVPLRENMFYTLYPGIPTPLRTSFGRGSKIRPRPKEENQEGDGSKQAMAKGVHGLAIGHRYRLTIRRTGGWAPVRWWEYGEREEVINPPTGRLDGRKVAYRRAQNPHDGLPVDGSGLVPILFQCIE</sequence>
<evidence type="ECO:0000313" key="3">
    <source>
        <dbReference type="Proteomes" id="UP001161017"/>
    </source>
</evidence>
<feature type="compositionally biased region" description="Polar residues" evidence="1">
    <location>
        <begin position="1"/>
        <end position="19"/>
    </location>
</feature>
<dbReference type="Proteomes" id="UP001161017">
    <property type="component" value="Unassembled WGS sequence"/>
</dbReference>
<dbReference type="AlphaFoldDB" id="A0AA43QRX6"/>
<proteinExistence type="predicted"/>
<organism evidence="2 3">
    <name type="scientific">Ramalina farinacea</name>
    <dbReference type="NCBI Taxonomy" id="258253"/>
    <lineage>
        <taxon>Eukaryota</taxon>
        <taxon>Fungi</taxon>
        <taxon>Dikarya</taxon>
        <taxon>Ascomycota</taxon>
        <taxon>Pezizomycotina</taxon>
        <taxon>Lecanoromycetes</taxon>
        <taxon>OSLEUM clade</taxon>
        <taxon>Lecanoromycetidae</taxon>
        <taxon>Lecanorales</taxon>
        <taxon>Lecanorineae</taxon>
        <taxon>Ramalinaceae</taxon>
        <taxon>Ramalina</taxon>
    </lineage>
</organism>
<keyword evidence="3" id="KW-1185">Reference proteome</keyword>